<keyword evidence="4 5" id="KW-0418">Kinase</keyword>
<evidence type="ECO:0000256" key="3">
    <source>
        <dbReference type="ARBA" id="ARBA00022679"/>
    </source>
</evidence>
<dbReference type="InterPro" id="IPR018485">
    <property type="entry name" value="FGGY_C"/>
</dbReference>
<evidence type="ECO:0000259" key="6">
    <source>
        <dbReference type="Pfam" id="PF00370"/>
    </source>
</evidence>
<accession>A0A8J8FEK7</accession>
<dbReference type="InterPro" id="IPR000577">
    <property type="entry name" value="Carb_kinase_FGGY"/>
</dbReference>
<dbReference type="GO" id="GO:0016773">
    <property type="term" value="F:phosphotransferase activity, alcohol group as acceptor"/>
    <property type="evidence" value="ECO:0007669"/>
    <property type="project" value="InterPro"/>
</dbReference>
<comment type="caution">
    <text evidence="8">The sequence shown here is derived from an EMBL/GenBank/DDBJ whole genome shotgun (WGS) entry which is preliminary data.</text>
</comment>
<dbReference type="Pfam" id="PF00370">
    <property type="entry name" value="FGGY_N"/>
    <property type="match status" value="1"/>
</dbReference>
<evidence type="ECO:0000256" key="5">
    <source>
        <dbReference type="RuleBase" id="RU003733"/>
    </source>
</evidence>
<evidence type="ECO:0000256" key="4">
    <source>
        <dbReference type="ARBA" id="ARBA00022777"/>
    </source>
</evidence>
<name>A0A8J8FEK7_9BACT</name>
<evidence type="ECO:0000256" key="2">
    <source>
        <dbReference type="ARBA" id="ARBA00009156"/>
    </source>
</evidence>
<evidence type="ECO:0000259" key="7">
    <source>
        <dbReference type="Pfam" id="PF02782"/>
    </source>
</evidence>
<keyword evidence="9" id="KW-1185">Reference proteome</keyword>
<evidence type="ECO:0000256" key="1">
    <source>
        <dbReference type="ARBA" id="ARBA00007381"/>
    </source>
</evidence>
<dbReference type="EMBL" id="WHPF01000010">
    <property type="protein sequence ID" value="NNV56625.1"/>
    <property type="molecule type" value="Genomic_DNA"/>
</dbReference>
<keyword evidence="3 5" id="KW-0808">Transferase</keyword>
<reference evidence="8" key="1">
    <citation type="submission" date="2019-10" db="EMBL/GenBank/DDBJ databases">
        <title>Draft genome sequence of Panacibacter sp. KCS-6.</title>
        <authorList>
            <person name="Yim K.J."/>
        </authorList>
    </citation>
    <scope>NUCLEOTIDE SEQUENCE</scope>
    <source>
        <strain evidence="8">KCS-6</strain>
    </source>
</reference>
<dbReference type="SUPFAM" id="SSF53067">
    <property type="entry name" value="Actin-like ATPase domain"/>
    <property type="match status" value="2"/>
</dbReference>
<dbReference type="GO" id="GO:0016301">
    <property type="term" value="F:kinase activity"/>
    <property type="evidence" value="ECO:0007669"/>
    <property type="project" value="UniProtKB-KW"/>
</dbReference>
<proteinExistence type="inferred from homology"/>
<dbReference type="InterPro" id="IPR043129">
    <property type="entry name" value="ATPase_NBD"/>
</dbReference>
<dbReference type="InterPro" id="IPR018483">
    <property type="entry name" value="Carb_kinase_FGGY_CS"/>
</dbReference>
<dbReference type="PIRSF" id="PIRSF000538">
    <property type="entry name" value="GlpK"/>
    <property type="match status" value="1"/>
</dbReference>
<comment type="similarity">
    <text evidence="2 5">Belongs to the FGGY kinase family.</text>
</comment>
<gene>
    <name evidence="8" type="ORF">GD597_14225</name>
</gene>
<dbReference type="PANTHER" id="PTHR43095">
    <property type="entry name" value="SUGAR KINASE"/>
    <property type="match status" value="1"/>
</dbReference>
<dbReference type="PROSITE" id="PS00445">
    <property type="entry name" value="FGGY_KINASES_2"/>
    <property type="match status" value="1"/>
</dbReference>
<organism evidence="8 9">
    <name type="scientific">Limnovirga soli</name>
    <dbReference type="NCBI Taxonomy" id="2656915"/>
    <lineage>
        <taxon>Bacteria</taxon>
        <taxon>Pseudomonadati</taxon>
        <taxon>Bacteroidota</taxon>
        <taxon>Chitinophagia</taxon>
        <taxon>Chitinophagales</taxon>
        <taxon>Chitinophagaceae</taxon>
        <taxon>Limnovirga</taxon>
    </lineage>
</organism>
<dbReference type="PANTHER" id="PTHR43095:SF2">
    <property type="entry name" value="GLUCONOKINASE"/>
    <property type="match status" value="1"/>
</dbReference>
<comment type="similarity">
    <text evidence="1">Belongs to the heat shock protein 70 family.</text>
</comment>
<dbReference type="AlphaFoldDB" id="A0A8J8FEK7"/>
<dbReference type="InterPro" id="IPR018484">
    <property type="entry name" value="FGGY_N"/>
</dbReference>
<feature type="domain" description="Carbohydrate kinase FGGY N-terminal" evidence="6">
    <location>
        <begin position="4"/>
        <end position="244"/>
    </location>
</feature>
<dbReference type="Gene3D" id="3.30.420.40">
    <property type="match status" value="2"/>
</dbReference>
<dbReference type="Proteomes" id="UP000598971">
    <property type="component" value="Unassembled WGS sequence"/>
</dbReference>
<dbReference type="CDD" id="cd07770">
    <property type="entry name" value="ASKHA_NBD_FGGY_GntK"/>
    <property type="match status" value="1"/>
</dbReference>
<evidence type="ECO:0000313" key="8">
    <source>
        <dbReference type="EMBL" id="NNV56625.1"/>
    </source>
</evidence>
<dbReference type="PROSITE" id="PS00297">
    <property type="entry name" value="HSP70_1"/>
    <property type="match status" value="1"/>
</dbReference>
<dbReference type="InterPro" id="IPR018181">
    <property type="entry name" value="Heat_shock_70_CS"/>
</dbReference>
<dbReference type="InterPro" id="IPR050406">
    <property type="entry name" value="FGGY_Carb_Kinase"/>
</dbReference>
<evidence type="ECO:0000313" key="9">
    <source>
        <dbReference type="Proteomes" id="UP000598971"/>
    </source>
</evidence>
<sequence>MSCIIAIDLGTTHSKALVLNEKATVLHHFKLPVTSMQLLQGQHQQEAADIFEQVLELLTQCLQAVPADNICCICFSAAMHSLLAVDENGQALTMAYTWADTQSKAVANRLRQNDVAKNVYEITGTPLHAMSPLVKIIWLKETQPEMFNAAYKFISIKEYVLWQLVGKYIVDEGIASATGLYDAGNKQWSSAALALAGIDTDRLSEVVSTFHIEKLQLAFMQRLGLQNTIPVVIGGNDGCLANLGCGALNATAAALTIGTSGAIRVTIPAATLPPPLHGLFRYVLTDALQVTGGPINNGGIVLQWFAKNFMNGEIQSAADFEALMQLASTAPAGSDGLLFLPYLLGERAPVWDETAQGMFYGITLQHTKAHFARAVIEGISFALLQILTAIEKNNSTVTKIFTSGMATQSNWWMQLLADMFGKTVVLSDSTDASALGAAFIAMYAMQMIPAIEQVNEFITISKQFEPNSINHATYQELFKQYCTLYQRMQ</sequence>
<dbReference type="RefSeq" id="WP_171608573.1">
    <property type="nucleotide sequence ID" value="NZ_WHPF01000010.1"/>
</dbReference>
<dbReference type="Pfam" id="PF02782">
    <property type="entry name" value="FGGY_C"/>
    <property type="match status" value="1"/>
</dbReference>
<protein>
    <submittedName>
        <fullName evidence="8">Gluconate kinase</fullName>
    </submittedName>
</protein>
<dbReference type="GO" id="GO:0005975">
    <property type="term" value="P:carbohydrate metabolic process"/>
    <property type="evidence" value="ECO:0007669"/>
    <property type="project" value="InterPro"/>
</dbReference>
<feature type="domain" description="Carbohydrate kinase FGGY C-terminal" evidence="7">
    <location>
        <begin position="254"/>
        <end position="445"/>
    </location>
</feature>